<accession>A0A316TRX5</accession>
<sequence length="151" mass="16770">MKLSDFRQHLDSVDRLTFILPDGTSVPPHFHITEAGLLTKHFIDCGKTIHLKKTAVFQLWSADDTHHRLKPSMAGRIIDASHRVFDGEDPEVEIEYQMDTVSKFGLEFDEGRFRLTPTYTDCLAKESCDVAPASAIAEEVQGCCTPGGGCC</sequence>
<organism evidence="1 2">
    <name type="scientific">Rhodohalobacter mucosus</name>
    <dbReference type="NCBI Taxonomy" id="2079485"/>
    <lineage>
        <taxon>Bacteria</taxon>
        <taxon>Pseudomonadati</taxon>
        <taxon>Balneolota</taxon>
        <taxon>Balneolia</taxon>
        <taxon>Balneolales</taxon>
        <taxon>Balneolaceae</taxon>
        <taxon>Rhodohalobacter</taxon>
    </lineage>
</organism>
<dbReference type="EMBL" id="QGGB01000007">
    <property type="protein sequence ID" value="PWN06381.1"/>
    <property type="molecule type" value="Genomic_DNA"/>
</dbReference>
<proteinExistence type="predicted"/>
<evidence type="ECO:0000313" key="2">
    <source>
        <dbReference type="Proteomes" id="UP000245533"/>
    </source>
</evidence>
<protein>
    <submittedName>
        <fullName evidence="1">Uncharacterized protein</fullName>
    </submittedName>
</protein>
<dbReference type="Pfam" id="PF20001">
    <property type="entry name" value="DUF6428"/>
    <property type="match status" value="1"/>
</dbReference>
<dbReference type="RefSeq" id="WP_109647174.1">
    <property type="nucleotide sequence ID" value="NZ_QGGB01000007.1"/>
</dbReference>
<name>A0A316TRX5_9BACT</name>
<keyword evidence="2" id="KW-1185">Reference proteome</keyword>
<dbReference type="OrthoDB" id="66316at2"/>
<dbReference type="Proteomes" id="UP000245533">
    <property type="component" value="Unassembled WGS sequence"/>
</dbReference>
<gene>
    <name evidence="1" type="ORF">DDZ15_11220</name>
</gene>
<dbReference type="AlphaFoldDB" id="A0A316TRX5"/>
<comment type="caution">
    <text evidence="1">The sequence shown here is derived from an EMBL/GenBank/DDBJ whole genome shotgun (WGS) entry which is preliminary data.</text>
</comment>
<reference evidence="1 2" key="1">
    <citation type="submission" date="2018-05" db="EMBL/GenBank/DDBJ databases">
        <title>Rhodohalobacter halophilus gen. nov., sp. nov., a moderately halophilic member of the family Balneolaceae.</title>
        <authorList>
            <person name="Liu Z.-W."/>
        </authorList>
    </citation>
    <scope>NUCLEOTIDE SEQUENCE [LARGE SCALE GENOMIC DNA]</scope>
    <source>
        <strain evidence="1 2">8A47</strain>
    </source>
</reference>
<evidence type="ECO:0000313" key="1">
    <source>
        <dbReference type="EMBL" id="PWN06381.1"/>
    </source>
</evidence>
<dbReference type="InterPro" id="IPR045534">
    <property type="entry name" value="DUF6428"/>
</dbReference>